<accession>A0A0G4J2Y7</accession>
<evidence type="ECO:0000313" key="4">
    <source>
        <dbReference type="Proteomes" id="UP000039324"/>
    </source>
</evidence>
<feature type="transmembrane region" description="Helical" evidence="2">
    <location>
        <begin position="344"/>
        <end position="369"/>
    </location>
</feature>
<feature type="transmembrane region" description="Helical" evidence="2">
    <location>
        <begin position="165"/>
        <end position="197"/>
    </location>
</feature>
<organism evidence="3 4">
    <name type="scientific">Plasmodiophora brassicae</name>
    <name type="common">Clubroot disease agent</name>
    <dbReference type="NCBI Taxonomy" id="37360"/>
    <lineage>
        <taxon>Eukaryota</taxon>
        <taxon>Sar</taxon>
        <taxon>Rhizaria</taxon>
        <taxon>Endomyxa</taxon>
        <taxon>Phytomyxea</taxon>
        <taxon>Plasmodiophorida</taxon>
        <taxon>Plasmodiophoridae</taxon>
        <taxon>Plasmodiophora</taxon>
    </lineage>
</organism>
<gene>
    <name evidence="3" type="ORF">PBRA_008835</name>
</gene>
<dbReference type="Proteomes" id="UP000039324">
    <property type="component" value="Unassembled WGS sequence"/>
</dbReference>
<protein>
    <submittedName>
        <fullName evidence="3">Uncharacterized protein</fullName>
    </submittedName>
</protein>
<feature type="region of interest" description="Disordered" evidence="1">
    <location>
        <begin position="1"/>
        <end position="47"/>
    </location>
</feature>
<dbReference type="OMA" id="AANTIMI"/>
<dbReference type="AlphaFoldDB" id="A0A0G4J2Y7"/>
<keyword evidence="2" id="KW-0472">Membrane</keyword>
<reference evidence="3 4" key="1">
    <citation type="submission" date="2015-02" db="EMBL/GenBank/DDBJ databases">
        <authorList>
            <person name="Chooi Y.-H."/>
        </authorList>
    </citation>
    <scope>NUCLEOTIDE SEQUENCE [LARGE SCALE GENOMIC DNA]</scope>
    <source>
        <strain evidence="3">E3</strain>
    </source>
</reference>
<feature type="transmembrane region" description="Helical" evidence="2">
    <location>
        <begin position="268"/>
        <end position="289"/>
    </location>
</feature>
<feature type="transmembrane region" description="Helical" evidence="2">
    <location>
        <begin position="404"/>
        <end position="423"/>
    </location>
</feature>
<keyword evidence="4" id="KW-1185">Reference proteome</keyword>
<dbReference type="EMBL" id="CDSF01000121">
    <property type="protein sequence ID" value="CEP01892.1"/>
    <property type="molecule type" value="Genomic_DNA"/>
</dbReference>
<keyword evidence="2" id="KW-0812">Transmembrane</keyword>
<keyword evidence="2" id="KW-1133">Transmembrane helix</keyword>
<feature type="transmembrane region" description="Helical" evidence="2">
    <location>
        <begin position="309"/>
        <end position="332"/>
    </location>
</feature>
<feature type="compositionally biased region" description="Basic residues" evidence="1">
    <location>
        <begin position="7"/>
        <end position="19"/>
    </location>
</feature>
<evidence type="ECO:0000256" key="2">
    <source>
        <dbReference type="SAM" id="Phobius"/>
    </source>
</evidence>
<sequence length="440" mass="48800">MPPKAYARNKQKGARRRRQTGGQPSSATGTPQHDGQESPDAEGGLGKFEVGAGYPDARWLWTVLSREEKRDILDIYPEEVVACCLTPGLADSAPEELYRSLDAMIDDPTFMTSIRCMFVSGIDGPNPDPVLNLPEEFPPIALAMLRVFNRHLLTTHSRHSASARLMIFTVLAVIATRSFGFIVKSCILFGASAAYVWRGHIDVPALTPGMFRDAFNDSEDRASIWVSNVMLYSLCYWSPDSTLLKIIAFVPYGLHIIKDRVASEDTRLLQFVCQVTAFGVNLIVMYFAWFSYTYTIVSAMLILPGLTTLIFWGLVLALNVALGLVDLAISYIPPINHFTARNPLAYVISSLATIYSMYYSSLWAALTAIVCMPQVVRNVILAVLSTFVPRVVEAANTIMIVRGVPLLITIIVVVGSSLLHRAYDIARYQWTLSVDSRFLI</sequence>
<feature type="compositionally biased region" description="Polar residues" evidence="1">
    <location>
        <begin position="20"/>
        <end position="33"/>
    </location>
</feature>
<name>A0A0G4J2Y7_PLABS</name>
<proteinExistence type="predicted"/>
<feature type="transmembrane region" description="Helical" evidence="2">
    <location>
        <begin position="236"/>
        <end position="256"/>
    </location>
</feature>
<evidence type="ECO:0000313" key="3">
    <source>
        <dbReference type="EMBL" id="CEP01892.1"/>
    </source>
</evidence>
<evidence type="ECO:0000256" key="1">
    <source>
        <dbReference type="SAM" id="MobiDB-lite"/>
    </source>
</evidence>